<reference evidence="7 8" key="1">
    <citation type="submission" date="2019-03" db="EMBL/GenBank/DDBJ databases">
        <title>Single cell metagenomics reveals metabolic interactions within the superorganism composed of flagellate Streblomastix strix and complex community of Bacteroidetes bacteria on its surface.</title>
        <authorList>
            <person name="Treitli S.C."/>
            <person name="Kolisko M."/>
            <person name="Husnik F."/>
            <person name="Keeling P."/>
            <person name="Hampl V."/>
        </authorList>
    </citation>
    <scope>NUCLEOTIDE SEQUENCE [LARGE SCALE GENOMIC DNA]</scope>
    <source>
        <strain evidence="7">ST1C</strain>
    </source>
</reference>
<dbReference type="OrthoDB" id="4062651at2759"/>
<proteinExistence type="predicted"/>
<feature type="domain" description="Protein kinase" evidence="6">
    <location>
        <begin position="1"/>
        <end position="150"/>
    </location>
</feature>
<dbReference type="PANTHER" id="PTHR24348">
    <property type="entry name" value="SERINE/THREONINE-PROTEIN KINASE UNC-51-RELATED"/>
    <property type="match status" value="1"/>
</dbReference>
<dbReference type="GO" id="GO:0005524">
    <property type="term" value="F:ATP binding"/>
    <property type="evidence" value="ECO:0007669"/>
    <property type="project" value="UniProtKB-KW"/>
</dbReference>
<feature type="region of interest" description="Disordered" evidence="5">
    <location>
        <begin position="227"/>
        <end position="262"/>
    </location>
</feature>
<comment type="caution">
    <text evidence="7">The sequence shown here is derived from an EMBL/GenBank/DDBJ whole genome shotgun (WGS) entry which is preliminary data.</text>
</comment>
<dbReference type="Gene3D" id="1.10.510.10">
    <property type="entry name" value="Transferase(Phosphotransferase) domain 1"/>
    <property type="match status" value="1"/>
</dbReference>
<evidence type="ECO:0000256" key="1">
    <source>
        <dbReference type="ARBA" id="ARBA00022679"/>
    </source>
</evidence>
<dbReference type="AlphaFoldDB" id="A0A5J4TTM9"/>
<evidence type="ECO:0000256" key="4">
    <source>
        <dbReference type="ARBA" id="ARBA00022840"/>
    </source>
</evidence>
<dbReference type="GO" id="GO:0004674">
    <property type="term" value="F:protein serine/threonine kinase activity"/>
    <property type="evidence" value="ECO:0007669"/>
    <property type="project" value="InterPro"/>
</dbReference>
<dbReference type="InterPro" id="IPR000719">
    <property type="entry name" value="Prot_kinase_dom"/>
</dbReference>
<dbReference type="GO" id="GO:0000407">
    <property type="term" value="C:phagophore assembly site"/>
    <property type="evidence" value="ECO:0007669"/>
    <property type="project" value="TreeGrafter"/>
</dbReference>
<dbReference type="PROSITE" id="PS50011">
    <property type="entry name" value="PROTEIN_KINASE_DOM"/>
    <property type="match status" value="1"/>
</dbReference>
<dbReference type="SMART" id="SM00220">
    <property type="entry name" value="S_TKc"/>
    <property type="match status" value="1"/>
</dbReference>
<keyword evidence="4" id="KW-0067">ATP-binding</keyword>
<dbReference type="InterPro" id="IPR008271">
    <property type="entry name" value="Ser/Thr_kinase_AS"/>
</dbReference>
<feature type="compositionally biased region" description="Basic and acidic residues" evidence="5">
    <location>
        <begin position="235"/>
        <end position="244"/>
    </location>
</feature>
<dbReference type="InterPro" id="IPR045269">
    <property type="entry name" value="Atg1-like"/>
</dbReference>
<dbReference type="Proteomes" id="UP000324800">
    <property type="component" value="Unassembled WGS sequence"/>
</dbReference>
<organism evidence="7 8">
    <name type="scientific">Streblomastix strix</name>
    <dbReference type="NCBI Taxonomy" id="222440"/>
    <lineage>
        <taxon>Eukaryota</taxon>
        <taxon>Metamonada</taxon>
        <taxon>Preaxostyla</taxon>
        <taxon>Oxymonadida</taxon>
        <taxon>Streblomastigidae</taxon>
        <taxon>Streblomastix</taxon>
    </lineage>
</organism>
<evidence type="ECO:0000313" key="7">
    <source>
        <dbReference type="EMBL" id="KAA6361292.1"/>
    </source>
</evidence>
<keyword evidence="3" id="KW-0418">Kinase</keyword>
<evidence type="ECO:0000313" key="8">
    <source>
        <dbReference type="Proteomes" id="UP000324800"/>
    </source>
</evidence>
<keyword evidence="2" id="KW-0547">Nucleotide-binding</keyword>
<dbReference type="EMBL" id="SNRW01025751">
    <property type="protein sequence ID" value="KAA6361292.1"/>
    <property type="molecule type" value="Genomic_DNA"/>
</dbReference>
<dbReference type="GO" id="GO:0010506">
    <property type="term" value="P:regulation of autophagy"/>
    <property type="evidence" value="ECO:0007669"/>
    <property type="project" value="InterPro"/>
</dbReference>
<keyword evidence="1" id="KW-0808">Transferase</keyword>
<dbReference type="PROSITE" id="PS00108">
    <property type="entry name" value="PROTEIN_KINASE_ST"/>
    <property type="match status" value="1"/>
</dbReference>
<evidence type="ECO:0000259" key="6">
    <source>
        <dbReference type="PROSITE" id="PS50011"/>
    </source>
</evidence>
<gene>
    <name evidence="7" type="ORF">EZS28_043181</name>
</gene>
<evidence type="ECO:0000256" key="5">
    <source>
        <dbReference type="SAM" id="MobiDB-lite"/>
    </source>
</evidence>
<name>A0A5J4TTM9_9EUKA</name>
<dbReference type="GO" id="GO:0005776">
    <property type="term" value="C:autophagosome"/>
    <property type="evidence" value="ECO:0007669"/>
    <property type="project" value="TreeGrafter"/>
</dbReference>
<evidence type="ECO:0000256" key="3">
    <source>
        <dbReference type="ARBA" id="ARBA00022777"/>
    </source>
</evidence>
<dbReference type="GO" id="GO:0005829">
    <property type="term" value="C:cytosol"/>
    <property type="evidence" value="ECO:0007669"/>
    <property type="project" value="TreeGrafter"/>
</dbReference>
<dbReference type="GO" id="GO:0016020">
    <property type="term" value="C:membrane"/>
    <property type="evidence" value="ECO:0007669"/>
    <property type="project" value="TreeGrafter"/>
</dbReference>
<accession>A0A5J4TTM9</accession>
<dbReference type="InterPro" id="IPR011009">
    <property type="entry name" value="Kinase-like_dom_sf"/>
</dbReference>
<dbReference type="SUPFAM" id="SSF56112">
    <property type="entry name" value="Protein kinase-like (PK-like)"/>
    <property type="match status" value="1"/>
</dbReference>
<dbReference type="Pfam" id="PF00069">
    <property type="entry name" value="Pkinase"/>
    <property type="match status" value="1"/>
</dbReference>
<sequence>MQIFHAAGLVHWDIKCDNILLHCPPRSGRVYSKISDFGLSNLENTLDPLKYFRGTLPYMAPEILNKSPERITQKVDIFSLGVTMIRLLTHKYPLNLIQTYEFRKKYQEINRFDRPKEIQDDILWDLLSQMLEFNADKRISASDALQHPYFTSPEALADISPEQQKLADEAKIQEIPGIQNKSIFDEDPTLVVPEHEIQQFFEEEILNNQRIQITQSESVVEIQESIYVNNDEDTKEGKQEEIKQPQELPDIIKTRQKNNFVS</sequence>
<protein>
    <recommendedName>
        <fullName evidence="6">Protein kinase domain-containing protein</fullName>
    </recommendedName>
</protein>
<dbReference type="PANTHER" id="PTHR24348:SF22">
    <property type="entry name" value="NON-SPECIFIC SERINE_THREONINE PROTEIN KINASE"/>
    <property type="match status" value="1"/>
</dbReference>
<evidence type="ECO:0000256" key="2">
    <source>
        <dbReference type="ARBA" id="ARBA00022741"/>
    </source>
</evidence>
<dbReference type="GO" id="GO:0000045">
    <property type="term" value="P:autophagosome assembly"/>
    <property type="evidence" value="ECO:0007669"/>
    <property type="project" value="TreeGrafter"/>
</dbReference>